<dbReference type="GO" id="GO:0008168">
    <property type="term" value="F:methyltransferase activity"/>
    <property type="evidence" value="ECO:0007669"/>
    <property type="project" value="UniProtKB-KW"/>
</dbReference>
<evidence type="ECO:0000313" key="3">
    <source>
        <dbReference type="Proteomes" id="UP001549749"/>
    </source>
</evidence>
<dbReference type="SUPFAM" id="SSF53335">
    <property type="entry name" value="S-adenosyl-L-methionine-dependent methyltransferases"/>
    <property type="match status" value="1"/>
</dbReference>
<dbReference type="InterPro" id="IPR041698">
    <property type="entry name" value="Methyltransf_25"/>
</dbReference>
<protein>
    <submittedName>
        <fullName evidence="2">Methyltransferase domain-containing protein</fullName>
    </submittedName>
</protein>
<evidence type="ECO:0000259" key="1">
    <source>
        <dbReference type="Pfam" id="PF13649"/>
    </source>
</evidence>
<feature type="domain" description="Methyltransferase" evidence="1">
    <location>
        <begin position="23"/>
        <end position="118"/>
    </location>
</feature>
<reference evidence="2 3" key="1">
    <citation type="submission" date="2024-06" db="EMBL/GenBank/DDBJ databases">
        <title>Chitinophaga defluvii sp. nov., isolated from municipal sewage.</title>
        <authorList>
            <person name="Zhang L."/>
        </authorList>
    </citation>
    <scope>NUCLEOTIDE SEQUENCE [LARGE SCALE GENOMIC DNA]</scope>
    <source>
        <strain evidence="2 3">H8</strain>
    </source>
</reference>
<organism evidence="2 3">
    <name type="scientific">Chitinophaga defluvii</name>
    <dbReference type="NCBI Taxonomy" id="3163343"/>
    <lineage>
        <taxon>Bacteria</taxon>
        <taxon>Pseudomonadati</taxon>
        <taxon>Bacteroidota</taxon>
        <taxon>Chitinophagia</taxon>
        <taxon>Chitinophagales</taxon>
        <taxon>Chitinophagaceae</taxon>
        <taxon>Chitinophaga</taxon>
    </lineage>
</organism>
<dbReference type="PANTHER" id="PTHR43464:SF83">
    <property type="entry name" value="MALONYL-[ACYL-CARRIER PROTEIN] O-METHYLTRANSFERASE"/>
    <property type="match status" value="1"/>
</dbReference>
<sequence length="173" mass="19157">MEINERFTWAAGIIAPKPGSQLLEIGCGAGLLAGLLADRLNTGHITAIDKSQPMIKLAVQRNRAYIMAGKASFQAADFAQAALPENTFDKVVAFNVNFFWKKPAKELLLIQHSMKPQGKLFVFYQTPYGIDMKLCELIKKHLQEHAFRVEDTILGRFTASAAFCILAKPMTVS</sequence>
<gene>
    <name evidence="2" type="ORF">ABR189_24045</name>
</gene>
<proteinExistence type="predicted"/>
<dbReference type="Gene3D" id="3.40.50.150">
    <property type="entry name" value="Vaccinia Virus protein VP39"/>
    <property type="match status" value="1"/>
</dbReference>
<accession>A0ABV2TBT0</accession>
<name>A0ABV2TBT0_9BACT</name>
<dbReference type="PANTHER" id="PTHR43464">
    <property type="entry name" value="METHYLTRANSFERASE"/>
    <property type="match status" value="1"/>
</dbReference>
<dbReference type="EMBL" id="JBEXAC010000002">
    <property type="protein sequence ID" value="MET7000485.1"/>
    <property type="molecule type" value="Genomic_DNA"/>
</dbReference>
<dbReference type="Pfam" id="PF13649">
    <property type="entry name" value="Methyltransf_25"/>
    <property type="match status" value="1"/>
</dbReference>
<comment type="caution">
    <text evidence="2">The sequence shown here is derived from an EMBL/GenBank/DDBJ whole genome shotgun (WGS) entry which is preliminary data.</text>
</comment>
<keyword evidence="2" id="KW-0808">Transferase</keyword>
<dbReference type="GO" id="GO:0032259">
    <property type="term" value="P:methylation"/>
    <property type="evidence" value="ECO:0007669"/>
    <property type="project" value="UniProtKB-KW"/>
</dbReference>
<evidence type="ECO:0000313" key="2">
    <source>
        <dbReference type="EMBL" id="MET7000485.1"/>
    </source>
</evidence>
<dbReference type="RefSeq" id="WP_354663044.1">
    <property type="nucleotide sequence ID" value="NZ_JBEXAC010000002.1"/>
</dbReference>
<dbReference type="InterPro" id="IPR029063">
    <property type="entry name" value="SAM-dependent_MTases_sf"/>
</dbReference>
<keyword evidence="2" id="KW-0489">Methyltransferase</keyword>
<dbReference type="Proteomes" id="UP001549749">
    <property type="component" value="Unassembled WGS sequence"/>
</dbReference>
<keyword evidence="3" id="KW-1185">Reference proteome</keyword>